<accession>A0A1M6F8M2</accession>
<dbReference type="eggNOG" id="COG1988">
    <property type="taxonomic scope" value="Bacteria"/>
</dbReference>
<feature type="transmembrane region" description="Helical" evidence="1">
    <location>
        <begin position="84"/>
        <end position="115"/>
    </location>
</feature>
<dbReference type="EMBL" id="FQYK01000005">
    <property type="protein sequence ID" value="SHI94022.1"/>
    <property type="molecule type" value="Genomic_DNA"/>
</dbReference>
<dbReference type="PANTHER" id="PTHR35531">
    <property type="entry name" value="INNER MEMBRANE PROTEIN YBCI-RELATED"/>
    <property type="match status" value="1"/>
</dbReference>
<reference evidence="2 3" key="1">
    <citation type="submission" date="2016-11" db="EMBL/GenBank/DDBJ databases">
        <authorList>
            <person name="Jaros S."/>
            <person name="Januszkiewicz K."/>
            <person name="Wedrychowicz H."/>
        </authorList>
    </citation>
    <scope>NUCLEOTIDE SEQUENCE [LARGE SCALE GENOMIC DNA]</scope>
    <source>
        <strain evidence="2 3">CGMCC 1.12213</strain>
    </source>
</reference>
<name>A0A1M6F8M2_9FLAO</name>
<gene>
    <name evidence="2" type="ORF">SAMN05216261_2255</name>
</gene>
<organism evidence="2 3">
    <name type="scientific">Algibacter luteus</name>
    <dbReference type="NCBI Taxonomy" id="1178825"/>
    <lineage>
        <taxon>Bacteria</taxon>
        <taxon>Pseudomonadati</taxon>
        <taxon>Bacteroidota</taxon>
        <taxon>Flavobacteriia</taxon>
        <taxon>Flavobacteriales</taxon>
        <taxon>Flavobacteriaceae</taxon>
        <taxon>Algibacter</taxon>
    </lineage>
</organism>
<dbReference type="Pfam" id="PF04307">
    <property type="entry name" value="YdjM"/>
    <property type="match status" value="1"/>
</dbReference>
<dbReference type="Proteomes" id="UP000184396">
    <property type="component" value="Unassembled WGS sequence"/>
</dbReference>
<feature type="transmembrane region" description="Helical" evidence="1">
    <location>
        <begin position="121"/>
        <end position="138"/>
    </location>
</feature>
<dbReference type="AlphaFoldDB" id="A0A1M6F8M2"/>
<proteinExistence type="predicted"/>
<dbReference type="PANTHER" id="PTHR35531:SF1">
    <property type="entry name" value="INNER MEMBRANE PROTEIN YBCI-RELATED"/>
    <property type="match status" value="1"/>
</dbReference>
<keyword evidence="3" id="KW-1185">Reference proteome</keyword>
<dbReference type="STRING" id="1178825.SAMN05216261_2255"/>
<keyword evidence="1" id="KW-0472">Membrane</keyword>
<protein>
    <submittedName>
        <fullName evidence="2">Inner membrane protein</fullName>
    </submittedName>
</protein>
<evidence type="ECO:0000256" key="1">
    <source>
        <dbReference type="SAM" id="Phobius"/>
    </source>
</evidence>
<dbReference type="InterPro" id="IPR007404">
    <property type="entry name" value="YdjM-like"/>
</dbReference>
<evidence type="ECO:0000313" key="3">
    <source>
        <dbReference type="Proteomes" id="UP000184396"/>
    </source>
</evidence>
<keyword evidence="1" id="KW-0812">Transmembrane</keyword>
<evidence type="ECO:0000313" key="2">
    <source>
        <dbReference type="EMBL" id="SHI94022.1"/>
    </source>
</evidence>
<feature type="transmembrane region" description="Helical" evidence="1">
    <location>
        <begin position="58"/>
        <end position="77"/>
    </location>
</feature>
<dbReference type="OrthoDB" id="9794683at2"/>
<sequence length="178" mass="20095">MASIFGHSIVGFTLTKLIDNKQVKWLLFAAIFSAILPDFDVLTFKLGIPYEHPLGHRGFTHSILFAIIWALILMLAFGRKNKLIWFMVIFLTTLSHGVLDAMTSGGMGVGFFIPFDNSRHFFSFQGIIVSPLGVGRFFSEWGLRVIVSEIKYVLVPCSLLLIVRFLANKLKNAHYNEI</sequence>
<keyword evidence="1" id="KW-1133">Transmembrane helix</keyword>
<feature type="transmembrane region" description="Helical" evidence="1">
    <location>
        <begin position="25"/>
        <end position="46"/>
    </location>
</feature>
<dbReference type="RefSeq" id="WP_019387769.1">
    <property type="nucleotide sequence ID" value="NZ_ALIH01000007.1"/>
</dbReference>
<feature type="transmembrane region" description="Helical" evidence="1">
    <location>
        <begin position="150"/>
        <end position="167"/>
    </location>
</feature>